<dbReference type="InterPro" id="IPR025498">
    <property type="entry name" value="DUF4389"/>
</dbReference>
<organism evidence="2 3">
    <name type="scientific">Streptomyces mesophilus</name>
    <dbReference type="NCBI Taxonomy" id="1775132"/>
    <lineage>
        <taxon>Bacteria</taxon>
        <taxon>Bacillati</taxon>
        <taxon>Actinomycetota</taxon>
        <taxon>Actinomycetes</taxon>
        <taxon>Kitasatosporales</taxon>
        <taxon>Streptomycetaceae</taxon>
        <taxon>Streptomyces</taxon>
    </lineage>
</organism>
<keyword evidence="1" id="KW-0472">Membrane</keyword>
<keyword evidence="1" id="KW-1133">Transmembrane helix</keyword>
<feature type="transmembrane region" description="Helical" evidence="1">
    <location>
        <begin position="119"/>
        <end position="140"/>
    </location>
</feature>
<keyword evidence="1" id="KW-0812">Transmembrane</keyword>
<dbReference type="Pfam" id="PF14333">
    <property type="entry name" value="DUF4389"/>
    <property type="match status" value="2"/>
</dbReference>
<keyword evidence="3" id="KW-1185">Reference proteome</keyword>
<comment type="caution">
    <text evidence="2">The sequence shown here is derived from an EMBL/GenBank/DDBJ whole genome shotgun (WGS) entry which is preliminary data.</text>
</comment>
<sequence length="249" mass="27530">MEPVHEGEWLPVFDLHADGRQRRWTVLLRWLLLVPQFIVTALLSFAAFFVTIAGWFAALVLGRLPDSIYSFLASVLAYRTRVGASALLLVDRYPPFSFTAPDYPVQIEVRPTELNRLAVLFRLILGIPAAIVIALLQYGWAALSWIFWLLGIILGRLPAPVFTATAAMARYQLRTSAYFSLLTPAYPKHLFGDTPGTGEEARSVTRPLLLDTGAKVLLVLFLILGLAGHVTQNTLVTYDGDESTTSSSP</sequence>
<feature type="transmembrane region" description="Helical" evidence="1">
    <location>
        <begin position="208"/>
        <end position="230"/>
    </location>
</feature>
<protein>
    <submittedName>
        <fullName evidence="2">DUF4389 domain-containing protein</fullName>
    </submittedName>
</protein>
<feature type="transmembrane region" description="Helical" evidence="1">
    <location>
        <begin position="30"/>
        <end position="56"/>
    </location>
</feature>
<dbReference type="EMBL" id="JAAKZW010000026">
    <property type="protein sequence ID" value="NGO76029.1"/>
    <property type="molecule type" value="Genomic_DNA"/>
</dbReference>
<dbReference type="AlphaFoldDB" id="A0A6G4XER8"/>
<evidence type="ECO:0000313" key="2">
    <source>
        <dbReference type="EMBL" id="NGO76029.1"/>
    </source>
</evidence>
<dbReference type="Proteomes" id="UP000481109">
    <property type="component" value="Unassembled WGS sequence"/>
</dbReference>
<feature type="transmembrane region" description="Helical" evidence="1">
    <location>
        <begin position="146"/>
        <end position="169"/>
    </location>
</feature>
<name>A0A6G4XER8_9ACTN</name>
<evidence type="ECO:0000256" key="1">
    <source>
        <dbReference type="SAM" id="Phobius"/>
    </source>
</evidence>
<proteinExistence type="predicted"/>
<evidence type="ECO:0000313" key="3">
    <source>
        <dbReference type="Proteomes" id="UP000481109"/>
    </source>
</evidence>
<gene>
    <name evidence="2" type="ORF">G6045_10145</name>
</gene>
<reference evidence="2 3" key="1">
    <citation type="submission" date="2020-02" db="EMBL/GenBank/DDBJ databases">
        <title>Whole-genome analyses of novel actinobacteria.</title>
        <authorList>
            <person name="Sahin N."/>
            <person name="Tokatli A."/>
        </authorList>
    </citation>
    <scope>NUCLEOTIDE SEQUENCE [LARGE SCALE GENOMIC DNA]</scope>
    <source>
        <strain evidence="2 3">YC504</strain>
    </source>
</reference>
<accession>A0A6G4XER8</accession>